<proteinExistence type="predicted"/>
<accession>A0ACC3N593</accession>
<dbReference type="Proteomes" id="UP001281147">
    <property type="component" value="Unassembled WGS sequence"/>
</dbReference>
<evidence type="ECO:0000313" key="1">
    <source>
        <dbReference type="EMBL" id="KAK3710423.1"/>
    </source>
</evidence>
<name>A0ACC3N593_9PEZI</name>
<organism evidence="1 2">
    <name type="scientific">Vermiconidia calcicola</name>
    <dbReference type="NCBI Taxonomy" id="1690605"/>
    <lineage>
        <taxon>Eukaryota</taxon>
        <taxon>Fungi</taxon>
        <taxon>Dikarya</taxon>
        <taxon>Ascomycota</taxon>
        <taxon>Pezizomycotina</taxon>
        <taxon>Dothideomycetes</taxon>
        <taxon>Dothideomycetidae</taxon>
        <taxon>Mycosphaerellales</taxon>
        <taxon>Extremaceae</taxon>
        <taxon>Vermiconidia</taxon>
    </lineage>
</organism>
<protein>
    <submittedName>
        <fullName evidence="1">Uncharacterized protein</fullName>
    </submittedName>
</protein>
<keyword evidence="2" id="KW-1185">Reference proteome</keyword>
<evidence type="ECO:0000313" key="2">
    <source>
        <dbReference type="Proteomes" id="UP001281147"/>
    </source>
</evidence>
<comment type="caution">
    <text evidence="1">The sequence shown here is derived from an EMBL/GenBank/DDBJ whole genome shotgun (WGS) entry which is preliminary data.</text>
</comment>
<reference evidence="1" key="1">
    <citation type="submission" date="2023-07" db="EMBL/GenBank/DDBJ databases">
        <title>Black Yeasts Isolated from many extreme environments.</title>
        <authorList>
            <person name="Coleine C."/>
            <person name="Stajich J.E."/>
            <person name="Selbmann L."/>
        </authorList>
    </citation>
    <scope>NUCLEOTIDE SEQUENCE</scope>
    <source>
        <strain evidence="1">CCFEE 5714</strain>
    </source>
</reference>
<gene>
    <name evidence="1" type="ORF">LTR37_010266</name>
</gene>
<sequence>MATPNMAGQGEHKHHLDFTFGLNTVPYHSLVHTHFDPSHIVPRLHMYPAQKATLIRKLYRHYKLPTYASVVHHVRTNPQTTVLAYIRLAVLPCIDQLPTPDCLLLRHLV</sequence>
<dbReference type="EMBL" id="JAUTXU010000084">
    <property type="protein sequence ID" value="KAK3710423.1"/>
    <property type="molecule type" value="Genomic_DNA"/>
</dbReference>